<feature type="domain" description="Aminotransferase class I/classII large" evidence="10">
    <location>
        <begin position="94"/>
        <end position="418"/>
    </location>
</feature>
<dbReference type="EC" id="2.6.1.57" evidence="9"/>
<dbReference type="EMBL" id="JAEUBG010001950">
    <property type="protein sequence ID" value="KAH3685509.1"/>
    <property type="molecule type" value="Genomic_DNA"/>
</dbReference>
<name>A0A9P8Q9S7_WICPI</name>
<comment type="cofactor">
    <cofactor evidence="1">
        <name>pyridoxal 5'-phosphate</name>
        <dbReference type="ChEBI" id="CHEBI:597326"/>
    </cofactor>
</comment>
<accession>A0A9P8Q9S7</accession>
<comment type="catalytic activity">
    <reaction evidence="8">
        <text>an aromatic L-alpha-amino acid + 2-oxoglutarate = an aromatic oxo-acid + L-glutamate</text>
        <dbReference type="Rhea" id="RHEA:17533"/>
        <dbReference type="ChEBI" id="CHEBI:16810"/>
        <dbReference type="ChEBI" id="CHEBI:29985"/>
        <dbReference type="ChEBI" id="CHEBI:73309"/>
        <dbReference type="ChEBI" id="CHEBI:84824"/>
        <dbReference type="EC" id="2.6.1.57"/>
    </reaction>
</comment>
<comment type="subcellular location">
    <subcellularLocation>
        <location evidence="2">Cytoplasm</location>
    </subcellularLocation>
</comment>
<dbReference type="InterPro" id="IPR015421">
    <property type="entry name" value="PyrdxlP-dep_Trfase_major"/>
</dbReference>
<comment type="similarity">
    <text evidence="3">Belongs to the class-I pyridoxal-phosphate-dependent aminotransferase family.</text>
</comment>
<comment type="caution">
    <text evidence="11">The sequence shown here is derived from an EMBL/GenBank/DDBJ whole genome shotgun (WGS) entry which is preliminary data.</text>
</comment>
<dbReference type="GO" id="GO:0030170">
    <property type="term" value="F:pyridoxal phosphate binding"/>
    <property type="evidence" value="ECO:0007669"/>
    <property type="project" value="InterPro"/>
</dbReference>
<dbReference type="GO" id="GO:0009074">
    <property type="term" value="P:aromatic amino acid family catabolic process"/>
    <property type="evidence" value="ECO:0007669"/>
    <property type="project" value="TreeGrafter"/>
</dbReference>
<evidence type="ECO:0000256" key="4">
    <source>
        <dbReference type="ARBA" id="ARBA00022490"/>
    </source>
</evidence>
<dbReference type="PANTHER" id="PTHR42790:SF21">
    <property type="entry name" value="AROMATIC_AMINOADIPATE AMINOTRANSFERASE 1"/>
    <property type="match status" value="1"/>
</dbReference>
<evidence type="ECO:0000256" key="8">
    <source>
        <dbReference type="ARBA" id="ARBA00051993"/>
    </source>
</evidence>
<protein>
    <recommendedName>
        <fullName evidence="9">aromatic-amino-acid transaminase</fullName>
        <ecNumber evidence="9">2.6.1.57</ecNumber>
    </recommendedName>
</protein>
<dbReference type="Pfam" id="PF00155">
    <property type="entry name" value="Aminotran_1_2"/>
    <property type="match status" value="1"/>
</dbReference>
<keyword evidence="5" id="KW-0032">Aminotransferase</keyword>
<evidence type="ECO:0000313" key="11">
    <source>
        <dbReference type="EMBL" id="KAH3685509.1"/>
    </source>
</evidence>
<evidence type="ECO:0000313" key="12">
    <source>
        <dbReference type="Proteomes" id="UP000774326"/>
    </source>
</evidence>
<dbReference type="GO" id="GO:0019878">
    <property type="term" value="P:lysine biosynthetic process via aminoadipic acid"/>
    <property type="evidence" value="ECO:0007669"/>
    <property type="project" value="TreeGrafter"/>
</dbReference>
<dbReference type="GO" id="GO:0005737">
    <property type="term" value="C:cytoplasm"/>
    <property type="evidence" value="ECO:0007669"/>
    <property type="project" value="UniProtKB-SubCell"/>
</dbReference>
<keyword evidence="6" id="KW-0808">Transferase</keyword>
<dbReference type="CDD" id="cd00609">
    <property type="entry name" value="AAT_like"/>
    <property type="match status" value="1"/>
</dbReference>
<dbReference type="GO" id="GO:0008793">
    <property type="term" value="F:aromatic-amino-acid transaminase activity"/>
    <property type="evidence" value="ECO:0007669"/>
    <property type="project" value="TreeGrafter"/>
</dbReference>
<dbReference type="AlphaFoldDB" id="A0A9P8Q9S7"/>
<evidence type="ECO:0000256" key="5">
    <source>
        <dbReference type="ARBA" id="ARBA00022576"/>
    </source>
</evidence>
<dbReference type="Proteomes" id="UP000774326">
    <property type="component" value="Unassembled WGS sequence"/>
</dbReference>
<keyword evidence="12" id="KW-1185">Reference proteome</keyword>
<sequence length="492" mass="55052">MVEAKNLTHLFSDEANVRQPSPLKTAFKYYKDPNIVFLGGGLPLADYFPWNKITAESPAAPFARGIGAVPETAEETVVTEILKVQEHNERKDEVSLARSLQYGFTEGHPELLDFLKTHTKLIHKIPYDDWDIIQTTGNTQAWDSILRTFVNKGETILVEEFTFSSALETANGLGVNHFPIPMDDFGIVPEKLAEILANWVGPKPKLLYTVPTGQNPTGSSLSAERRKAIYKLAQEHDFIIIEDEPYYFLQMEKYTDDVSARGEQKVGSHQEFIESLVTSFLTLDVDGRVIRLDSFSKVLAPGARFGWYVAQKSILERLTRLHEVSVQTASGFTTSIVNGLLNRWGQDGYIDWLIGLRSEYTHKRDVAIDAVKKYFPLDVAHYNPPVAGMFFTVQFDASKHPEFATKYESDPLKVENALYEQGLAQGSLLIPGSWFKAGGNSNPPNKVEVVPGTENLIFFRGTYAAVPLDELTEGLKRFGAGAYKEYGLEQAI</sequence>
<proteinExistence type="inferred from homology"/>
<evidence type="ECO:0000256" key="3">
    <source>
        <dbReference type="ARBA" id="ARBA00007441"/>
    </source>
</evidence>
<organism evidence="11 12">
    <name type="scientific">Wickerhamomyces pijperi</name>
    <name type="common">Yeast</name>
    <name type="synonym">Pichia pijperi</name>
    <dbReference type="NCBI Taxonomy" id="599730"/>
    <lineage>
        <taxon>Eukaryota</taxon>
        <taxon>Fungi</taxon>
        <taxon>Dikarya</taxon>
        <taxon>Ascomycota</taxon>
        <taxon>Saccharomycotina</taxon>
        <taxon>Saccharomycetes</taxon>
        <taxon>Phaffomycetales</taxon>
        <taxon>Wickerhamomycetaceae</taxon>
        <taxon>Wickerhamomyces</taxon>
    </lineage>
</organism>
<dbReference type="Gene3D" id="3.40.640.10">
    <property type="entry name" value="Type I PLP-dependent aspartate aminotransferase-like (Major domain)"/>
    <property type="match status" value="1"/>
</dbReference>
<evidence type="ECO:0000256" key="1">
    <source>
        <dbReference type="ARBA" id="ARBA00001933"/>
    </source>
</evidence>
<dbReference type="GO" id="GO:0006571">
    <property type="term" value="P:tyrosine biosynthetic process"/>
    <property type="evidence" value="ECO:0007669"/>
    <property type="project" value="TreeGrafter"/>
</dbReference>
<evidence type="ECO:0000256" key="2">
    <source>
        <dbReference type="ARBA" id="ARBA00004496"/>
    </source>
</evidence>
<reference evidence="11" key="1">
    <citation type="journal article" date="2021" name="Open Biol.">
        <title>Shared evolutionary footprints suggest mitochondrial oxidative damage underlies multiple complex I losses in fungi.</title>
        <authorList>
            <person name="Schikora-Tamarit M.A."/>
            <person name="Marcet-Houben M."/>
            <person name="Nosek J."/>
            <person name="Gabaldon T."/>
        </authorList>
    </citation>
    <scope>NUCLEOTIDE SEQUENCE</scope>
    <source>
        <strain evidence="11">CBS2887</strain>
    </source>
</reference>
<keyword evidence="4" id="KW-0963">Cytoplasm</keyword>
<dbReference type="PANTHER" id="PTHR42790">
    <property type="entry name" value="AMINOTRANSFERASE"/>
    <property type="match status" value="1"/>
</dbReference>
<evidence type="ECO:0000259" key="10">
    <source>
        <dbReference type="Pfam" id="PF00155"/>
    </source>
</evidence>
<dbReference type="InterPro" id="IPR015424">
    <property type="entry name" value="PyrdxlP-dep_Trfase"/>
</dbReference>
<dbReference type="OrthoDB" id="691673at2759"/>
<reference evidence="11" key="2">
    <citation type="submission" date="2021-01" db="EMBL/GenBank/DDBJ databases">
        <authorList>
            <person name="Schikora-Tamarit M.A."/>
        </authorList>
    </citation>
    <scope>NUCLEOTIDE SEQUENCE</scope>
    <source>
        <strain evidence="11">CBS2887</strain>
    </source>
</reference>
<dbReference type="InterPro" id="IPR004839">
    <property type="entry name" value="Aminotransferase_I/II_large"/>
</dbReference>
<dbReference type="InterPro" id="IPR050859">
    <property type="entry name" value="Class-I_PLP-dep_aminotransf"/>
</dbReference>
<dbReference type="GO" id="GO:0047536">
    <property type="term" value="F:2-aminoadipate transaminase activity"/>
    <property type="evidence" value="ECO:0007669"/>
    <property type="project" value="TreeGrafter"/>
</dbReference>
<keyword evidence="7" id="KW-0663">Pyridoxal phosphate</keyword>
<evidence type="ECO:0000256" key="9">
    <source>
        <dbReference type="ARBA" id="ARBA00067014"/>
    </source>
</evidence>
<evidence type="ECO:0000256" key="7">
    <source>
        <dbReference type="ARBA" id="ARBA00022898"/>
    </source>
</evidence>
<gene>
    <name evidence="11" type="ORF">WICPIJ_003513</name>
</gene>
<dbReference type="FunFam" id="3.40.640.10:FF:000074">
    <property type="entry name" value="Aromatic amino acid aminotransferase"/>
    <property type="match status" value="1"/>
</dbReference>
<dbReference type="SUPFAM" id="SSF53383">
    <property type="entry name" value="PLP-dependent transferases"/>
    <property type="match status" value="1"/>
</dbReference>
<evidence type="ECO:0000256" key="6">
    <source>
        <dbReference type="ARBA" id="ARBA00022679"/>
    </source>
</evidence>